<dbReference type="GO" id="GO:0000045">
    <property type="term" value="P:autophagosome assembly"/>
    <property type="evidence" value="ECO:0007669"/>
    <property type="project" value="TreeGrafter"/>
</dbReference>
<dbReference type="InterPro" id="IPR029071">
    <property type="entry name" value="Ubiquitin-like_domsf"/>
</dbReference>
<sequence>MSSRDDLIQEFVSTTGSSTEQAQFFLEMAGWELKVAVGQFYEFGEGIGASPGASGAGASSSGEQTLGGNPVPLQPAAAATTASSSSSSTSASKAKASAKKSSSKVRTLSDLGGGDHDDESDDDQHQNFFAGGERSGMVVQGPNKHNDLVNQILKKAAEGGPAPEEEEASSSAPKPNYFKGSGYKLGSEEEPSTVVNPTLPTDGEEEEHSHEPVTRYLTFWRDGFSVDDGPLYRYDDPANQTMLNAINSGRAPLSLLNVSHGQPVDVRVSRRQDEDYVPPPKAPAKPFEGAGHRLGSPVVSSGATDQSSTPGTFPASSSSAAASTEEPVTVDASQPTTSIQIRLGDGSRLVAKFNHTHTVGDIRRYIDANRPAGRAYLLQTTFPVKELTDLDKTVKEAGLLNSVVVQRYQ</sequence>
<feature type="domain" description="UBX" evidence="3">
    <location>
        <begin position="332"/>
        <end position="407"/>
    </location>
</feature>
<dbReference type="GO" id="GO:0043161">
    <property type="term" value="P:proteasome-mediated ubiquitin-dependent protein catabolic process"/>
    <property type="evidence" value="ECO:0007669"/>
    <property type="project" value="TreeGrafter"/>
</dbReference>
<feature type="domain" description="SEP" evidence="4">
    <location>
        <begin position="212"/>
        <end position="277"/>
    </location>
</feature>
<dbReference type="CDD" id="cd01770">
    <property type="entry name" value="UBX_UBXN2"/>
    <property type="match status" value="1"/>
</dbReference>
<reference evidence="5" key="1">
    <citation type="journal article" date="2022" name="IScience">
        <title>Evolution of zygomycete secretomes and the origins of terrestrial fungal ecologies.</title>
        <authorList>
            <person name="Chang Y."/>
            <person name="Wang Y."/>
            <person name="Mondo S."/>
            <person name="Ahrendt S."/>
            <person name="Andreopoulos W."/>
            <person name="Barry K."/>
            <person name="Beard J."/>
            <person name="Benny G.L."/>
            <person name="Blankenship S."/>
            <person name="Bonito G."/>
            <person name="Cuomo C."/>
            <person name="Desiro A."/>
            <person name="Gervers K.A."/>
            <person name="Hundley H."/>
            <person name="Kuo A."/>
            <person name="LaButti K."/>
            <person name="Lang B.F."/>
            <person name="Lipzen A."/>
            <person name="O'Donnell K."/>
            <person name="Pangilinan J."/>
            <person name="Reynolds N."/>
            <person name="Sandor L."/>
            <person name="Smith M.E."/>
            <person name="Tsang A."/>
            <person name="Grigoriev I.V."/>
            <person name="Stajich J.E."/>
            <person name="Spatafora J.W."/>
        </authorList>
    </citation>
    <scope>NUCLEOTIDE SEQUENCE</scope>
    <source>
        <strain evidence="5">RSA 2281</strain>
    </source>
</reference>
<evidence type="ECO:0000313" key="5">
    <source>
        <dbReference type="EMBL" id="KAI9258162.1"/>
    </source>
</evidence>
<evidence type="ECO:0000256" key="1">
    <source>
        <dbReference type="ARBA" id="ARBA00022786"/>
    </source>
</evidence>
<feature type="region of interest" description="Disordered" evidence="2">
    <location>
        <begin position="48"/>
        <end position="212"/>
    </location>
</feature>
<dbReference type="FunFam" id="3.10.20.90:FF:000179">
    <property type="entry name" value="Plant UBX domain-containing protein 4"/>
    <property type="match status" value="1"/>
</dbReference>
<dbReference type="GO" id="GO:0043130">
    <property type="term" value="F:ubiquitin binding"/>
    <property type="evidence" value="ECO:0007669"/>
    <property type="project" value="TreeGrafter"/>
</dbReference>
<evidence type="ECO:0000259" key="4">
    <source>
        <dbReference type="PROSITE" id="PS51399"/>
    </source>
</evidence>
<dbReference type="GO" id="GO:0005634">
    <property type="term" value="C:nucleus"/>
    <property type="evidence" value="ECO:0007669"/>
    <property type="project" value="TreeGrafter"/>
</dbReference>
<organism evidence="5 6">
    <name type="scientific">Phascolomyces articulosus</name>
    <dbReference type="NCBI Taxonomy" id="60185"/>
    <lineage>
        <taxon>Eukaryota</taxon>
        <taxon>Fungi</taxon>
        <taxon>Fungi incertae sedis</taxon>
        <taxon>Mucoromycota</taxon>
        <taxon>Mucoromycotina</taxon>
        <taxon>Mucoromycetes</taxon>
        <taxon>Mucorales</taxon>
        <taxon>Lichtheimiaceae</taxon>
        <taxon>Phascolomyces</taxon>
    </lineage>
</organism>
<dbReference type="GO" id="GO:0061025">
    <property type="term" value="P:membrane fusion"/>
    <property type="evidence" value="ECO:0007669"/>
    <property type="project" value="TreeGrafter"/>
</dbReference>
<dbReference type="AlphaFoldDB" id="A0AAD5PE13"/>
<dbReference type="PANTHER" id="PTHR23333">
    <property type="entry name" value="UBX DOMAIN CONTAINING PROTEIN"/>
    <property type="match status" value="1"/>
</dbReference>
<dbReference type="InterPro" id="IPR012989">
    <property type="entry name" value="SEP_domain"/>
</dbReference>
<feature type="compositionally biased region" description="Polar residues" evidence="2">
    <location>
        <begin position="298"/>
        <end position="311"/>
    </location>
</feature>
<dbReference type="EMBL" id="JAIXMP010000019">
    <property type="protein sequence ID" value="KAI9258162.1"/>
    <property type="molecule type" value="Genomic_DNA"/>
</dbReference>
<dbReference type="SUPFAM" id="SSF46934">
    <property type="entry name" value="UBA-like"/>
    <property type="match status" value="1"/>
</dbReference>
<dbReference type="PROSITE" id="PS51399">
    <property type="entry name" value="SEP"/>
    <property type="match status" value="1"/>
</dbReference>
<feature type="compositionally biased region" description="Low complexity" evidence="2">
    <location>
        <begin position="76"/>
        <end position="95"/>
    </location>
</feature>
<gene>
    <name evidence="5" type="ORF">BDA99DRAFT_515406</name>
</gene>
<dbReference type="InterPro" id="IPR036241">
    <property type="entry name" value="NSFL1C_SEP_dom_sf"/>
</dbReference>
<evidence type="ECO:0008006" key="7">
    <source>
        <dbReference type="Google" id="ProtNLM"/>
    </source>
</evidence>
<evidence type="ECO:0000256" key="2">
    <source>
        <dbReference type="SAM" id="MobiDB-lite"/>
    </source>
</evidence>
<dbReference type="Pfam" id="PF00789">
    <property type="entry name" value="UBX"/>
    <property type="match status" value="1"/>
</dbReference>
<dbReference type="Pfam" id="PF14555">
    <property type="entry name" value="UBA_4"/>
    <property type="match status" value="1"/>
</dbReference>
<feature type="compositionally biased region" description="Low complexity" evidence="2">
    <location>
        <begin position="48"/>
        <end position="62"/>
    </location>
</feature>
<protein>
    <recommendedName>
        <fullName evidence="7">SEP-domain-containing protein</fullName>
    </recommendedName>
</protein>
<comment type="caution">
    <text evidence="5">The sequence shown here is derived from an EMBL/GenBank/DDBJ whole genome shotgun (WGS) entry which is preliminary data.</text>
</comment>
<dbReference type="Pfam" id="PF08059">
    <property type="entry name" value="SEP"/>
    <property type="match status" value="1"/>
</dbReference>
<dbReference type="GO" id="GO:0005829">
    <property type="term" value="C:cytosol"/>
    <property type="evidence" value="ECO:0007669"/>
    <property type="project" value="TreeGrafter"/>
</dbReference>
<dbReference type="SUPFAM" id="SSF54236">
    <property type="entry name" value="Ubiquitin-like"/>
    <property type="match status" value="1"/>
</dbReference>
<keyword evidence="6" id="KW-1185">Reference proteome</keyword>
<dbReference type="SUPFAM" id="SSF102848">
    <property type="entry name" value="NSFL1 (p97 ATPase) cofactor p47, SEP domain"/>
    <property type="match status" value="1"/>
</dbReference>
<dbReference type="SMART" id="SM00553">
    <property type="entry name" value="SEP"/>
    <property type="match status" value="1"/>
</dbReference>
<dbReference type="FunFam" id="3.30.420.210:FF:000002">
    <property type="entry name" value="UBX domain-containing protein 1"/>
    <property type="match status" value="1"/>
</dbReference>
<evidence type="ECO:0000259" key="3">
    <source>
        <dbReference type="PROSITE" id="PS50033"/>
    </source>
</evidence>
<dbReference type="Gene3D" id="3.30.420.210">
    <property type="entry name" value="SEP domain"/>
    <property type="match status" value="1"/>
</dbReference>
<dbReference type="Gene3D" id="3.10.20.90">
    <property type="entry name" value="Phosphatidylinositol 3-kinase Catalytic Subunit, Chain A, domain 1"/>
    <property type="match status" value="1"/>
</dbReference>
<dbReference type="GO" id="GO:0031468">
    <property type="term" value="P:nuclear membrane reassembly"/>
    <property type="evidence" value="ECO:0007669"/>
    <property type="project" value="TreeGrafter"/>
</dbReference>
<keyword evidence="1" id="KW-0833">Ubl conjugation pathway</keyword>
<dbReference type="Proteomes" id="UP001209540">
    <property type="component" value="Unassembled WGS sequence"/>
</dbReference>
<dbReference type="PROSITE" id="PS50033">
    <property type="entry name" value="UBX"/>
    <property type="match status" value="1"/>
</dbReference>
<feature type="region of interest" description="Disordered" evidence="2">
    <location>
        <begin position="269"/>
        <end position="336"/>
    </location>
</feature>
<name>A0AAD5PE13_9FUNG</name>
<dbReference type="SMART" id="SM00166">
    <property type="entry name" value="UBX"/>
    <property type="match status" value="1"/>
</dbReference>
<dbReference type="CDD" id="cd14348">
    <property type="entry name" value="UBA_p47"/>
    <property type="match status" value="1"/>
</dbReference>
<dbReference type="InterPro" id="IPR009060">
    <property type="entry name" value="UBA-like_sf"/>
</dbReference>
<accession>A0AAD5PE13</accession>
<reference evidence="5" key="2">
    <citation type="submission" date="2023-02" db="EMBL/GenBank/DDBJ databases">
        <authorList>
            <consortium name="DOE Joint Genome Institute"/>
            <person name="Mondo S.J."/>
            <person name="Chang Y."/>
            <person name="Wang Y."/>
            <person name="Ahrendt S."/>
            <person name="Andreopoulos W."/>
            <person name="Barry K."/>
            <person name="Beard J."/>
            <person name="Benny G.L."/>
            <person name="Blankenship S."/>
            <person name="Bonito G."/>
            <person name="Cuomo C."/>
            <person name="Desiro A."/>
            <person name="Gervers K.A."/>
            <person name="Hundley H."/>
            <person name="Kuo A."/>
            <person name="LaButti K."/>
            <person name="Lang B.F."/>
            <person name="Lipzen A."/>
            <person name="O'Donnell K."/>
            <person name="Pangilinan J."/>
            <person name="Reynolds N."/>
            <person name="Sandor L."/>
            <person name="Smith M.W."/>
            <person name="Tsang A."/>
            <person name="Grigoriev I.V."/>
            <person name="Stajich J.E."/>
            <person name="Spatafora J.W."/>
        </authorList>
    </citation>
    <scope>NUCLEOTIDE SEQUENCE</scope>
    <source>
        <strain evidence="5">RSA 2281</strain>
    </source>
</reference>
<proteinExistence type="predicted"/>
<dbReference type="Gene3D" id="1.10.8.10">
    <property type="entry name" value="DNA helicase RuvA subunit, C-terminal domain"/>
    <property type="match status" value="1"/>
</dbReference>
<evidence type="ECO:0000313" key="6">
    <source>
        <dbReference type="Proteomes" id="UP001209540"/>
    </source>
</evidence>
<dbReference type="PANTHER" id="PTHR23333:SF20">
    <property type="entry name" value="NSFL1 COFACTOR P47"/>
    <property type="match status" value="1"/>
</dbReference>
<dbReference type="InterPro" id="IPR001012">
    <property type="entry name" value="UBX_dom"/>
</dbReference>
<dbReference type="GO" id="GO:0007030">
    <property type="term" value="P:Golgi organization"/>
    <property type="evidence" value="ECO:0007669"/>
    <property type="project" value="TreeGrafter"/>
</dbReference>